<dbReference type="EMBL" id="FUYQ01000019">
    <property type="protein sequence ID" value="SKB71286.1"/>
    <property type="molecule type" value="Genomic_DNA"/>
</dbReference>
<sequence length="103" mass="12179">MSSPKIEREKRTAELMIRLYCRKKEKNQELCDSCKALMEYAFARLDRCPFGENKTACKQCTVHCYKPQMREKMKQVMRYAGPRMLLYSPGAALRHMMESLFSK</sequence>
<dbReference type="NCBIfam" id="NF007714">
    <property type="entry name" value="PRK10410.1-2"/>
    <property type="match status" value="1"/>
</dbReference>
<proteinExistence type="predicted"/>
<dbReference type="InterPro" id="IPR020483">
    <property type="entry name" value="Uncharacterised_YgbA"/>
</dbReference>
<organism evidence="1 2">
    <name type="scientific">Parabacteroides chartae</name>
    <dbReference type="NCBI Taxonomy" id="1037355"/>
    <lineage>
        <taxon>Bacteria</taxon>
        <taxon>Pseudomonadati</taxon>
        <taxon>Bacteroidota</taxon>
        <taxon>Bacteroidia</taxon>
        <taxon>Bacteroidales</taxon>
        <taxon>Tannerellaceae</taxon>
        <taxon>Parabacteroides</taxon>
    </lineage>
</organism>
<name>A0A1T5DHY9_9BACT</name>
<dbReference type="Pfam" id="PF11756">
    <property type="entry name" value="YgbA_NO"/>
    <property type="match status" value="1"/>
</dbReference>
<reference evidence="2" key="1">
    <citation type="submission" date="2017-02" db="EMBL/GenBank/DDBJ databases">
        <authorList>
            <person name="Varghese N."/>
            <person name="Submissions S."/>
        </authorList>
    </citation>
    <scope>NUCLEOTIDE SEQUENCE [LARGE SCALE GENOMIC DNA]</scope>
    <source>
        <strain evidence="2">DSM 24967</strain>
    </source>
</reference>
<gene>
    <name evidence="1" type="ORF">SAMN05660349_02444</name>
</gene>
<dbReference type="AlphaFoldDB" id="A0A1T5DHY9"/>
<keyword evidence="2" id="KW-1185">Reference proteome</keyword>
<evidence type="ECO:0000313" key="1">
    <source>
        <dbReference type="EMBL" id="SKB71286.1"/>
    </source>
</evidence>
<accession>A0A1T5DHY9</accession>
<evidence type="ECO:0000313" key="2">
    <source>
        <dbReference type="Proteomes" id="UP000190852"/>
    </source>
</evidence>
<dbReference type="Proteomes" id="UP000190852">
    <property type="component" value="Unassembled WGS sequence"/>
</dbReference>
<protein>
    <submittedName>
        <fullName evidence="1">Nitrous oxide-stimulated promoter</fullName>
    </submittedName>
</protein>
<dbReference type="RefSeq" id="WP_079683896.1">
    <property type="nucleotide sequence ID" value="NZ_FUYQ01000019.1"/>
</dbReference>